<dbReference type="EC" id="3.5.1.88" evidence="2"/>
<dbReference type="PIRSF" id="PIRSF004749">
    <property type="entry name" value="Pep_def"/>
    <property type="match status" value="1"/>
</dbReference>
<dbReference type="EMBL" id="CABPSK010000001">
    <property type="protein sequence ID" value="VVD86061.1"/>
    <property type="molecule type" value="Genomic_DNA"/>
</dbReference>
<dbReference type="HAMAP" id="MF_00163">
    <property type="entry name" value="Pep_deformylase"/>
    <property type="match status" value="1"/>
</dbReference>
<reference evidence="3 4" key="1">
    <citation type="submission" date="2019-08" db="EMBL/GenBank/DDBJ databases">
        <authorList>
            <person name="Peeters C."/>
        </authorList>
    </citation>
    <scope>NUCLEOTIDE SEQUENCE [LARGE SCALE GENOMIC DNA]</scope>
    <source>
        <strain evidence="3 4">LMG 31114</strain>
    </source>
</reference>
<keyword evidence="2 3" id="KW-0378">Hydrolase</keyword>
<dbReference type="SUPFAM" id="SSF56420">
    <property type="entry name" value="Peptide deformylase"/>
    <property type="match status" value="1"/>
</dbReference>
<protein>
    <recommendedName>
        <fullName evidence="2">Peptide deformylase</fullName>
        <shortName evidence="2">PDF</shortName>
        <ecNumber evidence="2">3.5.1.88</ecNumber>
    </recommendedName>
    <alternativeName>
        <fullName evidence="2">Polypeptide deformylase</fullName>
    </alternativeName>
</protein>
<name>A0A5E4TEW9_9BURK</name>
<sequence>MKREILRVGAPSLSRVAEAVGEVDDPAVRRDAADLLEALMAFREAHGFGRAIAAPQIGIDRRMIALAVPGWPDVIVNPEIVWTSAERVTLWDDCMCFPDTMVKVARYASISVRCVDLSGEVHLKAQLPLAEAELLQHEIDHLDGKLSFDRAVGENATVPRSEFEANRAAFARQVDYCPQP</sequence>
<accession>A0A5E4TEW9</accession>
<dbReference type="Gene3D" id="3.90.45.10">
    <property type="entry name" value="Peptide deformylase"/>
    <property type="match status" value="1"/>
</dbReference>
<feature type="active site" evidence="2">
    <location>
        <position position="138"/>
    </location>
</feature>
<organism evidence="3 4">
    <name type="scientific">Pandoraea pneumonica</name>
    <dbReference type="NCBI Taxonomy" id="2508299"/>
    <lineage>
        <taxon>Bacteria</taxon>
        <taxon>Pseudomonadati</taxon>
        <taxon>Pseudomonadota</taxon>
        <taxon>Betaproteobacteria</taxon>
        <taxon>Burkholderiales</taxon>
        <taxon>Burkholderiaceae</taxon>
        <taxon>Pandoraea</taxon>
    </lineage>
</organism>
<keyword evidence="2" id="KW-0648">Protein biosynthesis</keyword>
<evidence type="ECO:0000313" key="3">
    <source>
        <dbReference type="EMBL" id="VVD86061.1"/>
    </source>
</evidence>
<comment type="catalytic activity">
    <reaction evidence="2">
        <text>N-terminal N-formyl-L-methionyl-[peptide] + H2O = N-terminal L-methionyl-[peptide] + formate</text>
        <dbReference type="Rhea" id="RHEA:24420"/>
        <dbReference type="Rhea" id="RHEA-COMP:10639"/>
        <dbReference type="Rhea" id="RHEA-COMP:10640"/>
        <dbReference type="ChEBI" id="CHEBI:15377"/>
        <dbReference type="ChEBI" id="CHEBI:15740"/>
        <dbReference type="ChEBI" id="CHEBI:49298"/>
        <dbReference type="ChEBI" id="CHEBI:64731"/>
        <dbReference type="EC" id="3.5.1.88"/>
    </reaction>
</comment>
<dbReference type="Proteomes" id="UP000366945">
    <property type="component" value="Unassembled WGS sequence"/>
</dbReference>
<evidence type="ECO:0000313" key="4">
    <source>
        <dbReference type="Proteomes" id="UP000366945"/>
    </source>
</evidence>
<dbReference type="RefSeq" id="WP_150678685.1">
    <property type="nucleotide sequence ID" value="NZ_CABPSK010000001.1"/>
</dbReference>
<comment type="function">
    <text evidence="2">Removes the formyl group from the N-terminal Met of newly synthesized proteins. Requires at least a dipeptide for an efficient rate of reaction. N-terminal L-methionine is a prerequisite for activity but the enzyme has broad specificity at other positions.</text>
</comment>
<dbReference type="OrthoDB" id="9804313at2"/>
<dbReference type="GO" id="GO:0006412">
    <property type="term" value="P:translation"/>
    <property type="evidence" value="ECO:0007669"/>
    <property type="project" value="UniProtKB-UniRule"/>
</dbReference>
<feature type="binding site" evidence="2">
    <location>
        <position position="94"/>
    </location>
    <ligand>
        <name>Fe cation</name>
        <dbReference type="ChEBI" id="CHEBI:24875"/>
    </ligand>
</feature>
<dbReference type="Pfam" id="PF01327">
    <property type="entry name" value="Pep_deformylase"/>
    <property type="match status" value="1"/>
</dbReference>
<dbReference type="GO" id="GO:0042586">
    <property type="term" value="F:peptide deformylase activity"/>
    <property type="evidence" value="ECO:0007669"/>
    <property type="project" value="UniProtKB-UniRule"/>
</dbReference>
<comment type="similarity">
    <text evidence="1 2">Belongs to the polypeptide deformylase family.</text>
</comment>
<feature type="binding site" evidence="2">
    <location>
        <position position="137"/>
    </location>
    <ligand>
        <name>Fe cation</name>
        <dbReference type="ChEBI" id="CHEBI:24875"/>
    </ligand>
</feature>
<dbReference type="PRINTS" id="PR01576">
    <property type="entry name" value="PDEFORMYLASE"/>
</dbReference>
<dbReference type="GeneID" id="300403459"/>
<feature type="binding site" evidence="2">
    <location>
        <position position="141"/>
    </location>
    <ligand>
        <name>Fe cation</name>
        <dbReference type="ChEBI" id="CHEBI:24875"/>
    </ligand>
</feature>
<keyword evidence="2" id="KW-0479">Metal-binding</keyword>
<dbReference type="GO" id="GO:0046872">
    <property type="term" value="F:metal ion binding"/>
    <property type="evidence" value="ECO:0007669"/>
    <property type="project" value="UniProtKB-KW"/>
</dbReference>
<comment type="cofactor">
    <cofactor evidence="2">
        <name>Fe(2+)</name>
        <dbReference type="ChEBI" id="CHEBI:29033"/>
    </cofactor>
    <text evidence="2">Binds 1 Fe(2+) ion.</text>
</comment>
<dbReference type="PANTHER" id="PTHR10458">
    <property type="entry name" value="PEPTIDE DEFORMYLASE"/>
    <property type="match status" value="1"/>
</dbReference>
<dbReference type="AlphaFoldDB" id="A0A5E4TEW9"/>
<gene>
    <name evidence="3" type="primary">def_1</name>
    <name evidence="2" type="synonym">def</name>
    <name evidence="3" type="ORF">PPN31114_01405</name>
</gene>
<proteinExistence type="inferred from homology"/>
<evidence type="ECO:0000256" key="1">
    <source>
        <dbReference type="ARBA" id="ARBA00010759"/>
    </source>
</evidence>
<keyword evidence="4" id="KW-1185">Reference proteome</keyword>
<dbReference type="PANTHER" id="PTHR10458:SF22">
    <property type="entry name" value="PEPTIDE DEFORMYLASE"/>
    <property type="match status" value="1"/>
</dbReference>
<dbReference type="InterPro" id="IPR036821">
    <property type="entry name" value="Peptide_deformylase_sf"/>
</dbReference>
<evidence type="ECO:0000256" key="2">
    <source>
        <dbReference type="HAMAP-Rule" id="MF_00163"/>
    </source>
</evidence>
<dbReference type="InterPro" id="IPR023635">
    <property type="entry name" value="Peptide_deformylase"/>
</dbReference>
<keyword evidence="2" id="KW-0408">Iron</keyword>